<sequence>VVHTSIAALLSSLPAAARSTDFAAASASEASIYFGDDTVNDTHAMALPPGELQPGTVVGQGRFVLAEKLCEVCHRPGQDSASAMQRHQAQLPSPSADPLMLGDEFCPGQLVPYAGLARAIAAELSQLPSEEPSFLPSVYDYSVSFMRQDPVHQEAWRYRFGQRLGRGSFGEAWRAMTLDGSMREVVLKRLFVERGEHVRRSGEREIYFGTILQNRPHIARFVESFEHEDVSHKIRKSRKKPSELWLVFHNEGFSLTSFLFWQQPGSQVVERSAFWWIVKQQIPLGAQVIKNFAYQLLQGLAVAHSLNITHRDVKGANVFVTDTWPPVLRLGDWGSALKTPIEEVEGLYHPEGPTDADETEGYKPPEAGVFDEELLLYLGLKASAAWREQSYDLWSLGVLLLEIILGTREVFQVDERRWLREEFELRKLHVSEKRIPQGRRLRALLDLCLGPSGTPAGAPLSWFLEAGVRPGPSANSNNDNNDNDNNNNHSNNNSTTTKTTRTTFGGAGCSDEDFAEKLRQRDEAGIGLPSAEGRDLLRRLLRWEPQDRISAQEALAHPWFDDGAQLPPLRFPGDSARSKPPSSKPPAATAAAAPAKASSHRSFQEEPDAQESQEDGEEEPHDPDGLGEELDGQESPQEADTEVSNKYIWPTAAGAEDATDCLTSDATCKVAAVAGHGERRTPPGAGGHHGSQVLASGCPGLRLHAAAFGDIGRRRTMEDRHALHNLTANYNHNNNNNNNNNNNRNNRDCTSPGWHGEPEGSCWIKELGYLAIFDGHGGSSVAERLRQTFQQHLQMQLLSRGDSVESVRDYEPSPRSRESPRSLQEEQPKQHQEQQHPQHRQQQLQLDTQQPHKPQQHEHHHQQPHQAQQDQHHHQQPHQAQQDQHHHQQPHQAQQHHHHQQQQNQQHQQPPPQATQHPHDTSSLLASAFASFDQELLSNSRRTGSAELEGSSELEAGSTALVVLASGCALHFANLGDCRAVAASTRVELQDEEPWAPGTRVEVREARSAEMRGQRGIIVEIRSAPGDAPETRRVVYVVRLFRDGELRPFRASALKVVSELRARRLTADHKPDAPAERERIEALGGKVEVPSRQGGSARVAGLATSRSFGGLERRPFVSAEPEIWWLDLQRPDSSRSGSWQLPEPRAKEVLPKPIFVVLASDGIWDVLEDQLVVDLVWDLLGSAQDPRHGPAAALQEAAQMVVQAAKDRGSLDNLTCAIVLLGWHQM</sequence>
<dbReference type="InterPro" id="IPR001932">
    <property type="entry name" value="PPM-type_phosphatase-like_dom"/>
</dbReference>
<keyword evidence="11" id="KW-0464">Manganese</keyword>
<feature type="compositionally biased region" description="Basic and acidic residues" evidence="16">
    <location>
        <begin position="802"/>
        <end position="836"/>
    </location>
</feature>
<evidence type="ECO:0000256" key="4">
    <source>
        <dbReference type="ARBA" id="ARBA00013081"/>
    </source>
</evidence>
<dbReference type="InterPro" id="IPR015655">
    <property type="entry name" value="PP2C"/>
</dbReference>
<dbReference type="PROSITE" id="PS01032">
    <property type="entry name" value="PPM_1"/>
    <property type="match status" value="1"/>
</dbReference>
<dbReference type="CDD" id="cd00143">
    <property type="entry name" value="PP2Cc"/>
    <property type="match status" value="1"/>
</dbReference>
<dbReference type="InterPro" id="IPR036457">
    <property type="entry name" value="PPM-type-like_dom_sf"/>
</dbReference>
<evidence type="ECO:0000259" key="18">
    <source>
        <dbReference type="PROSITE" id="PS50011"/>
    </source>
</evidence>
<evidence type="ECO:0000256" key="15">
    <source>
        <dbReference type="RuleBase" id="RU003465"/>
    </source>
</evidence>
<feature type="chain" id="PRO_5033031553" description="protein-serine/threonine phosphatase" evidence="17">
    <location>
        <begin position="20"/>
        <end position="1226"/>
    </location>
</feature>
<dbReference type="GO" id="GO:0046872">
    <property type="term" value="F:metal ion binding"/>
    <property type="evidence" value="ECO:0007669"/>
    <property type="project" value="UniProtKB-KW"/>
</dbReference>
<organism evidence="20 21">
    <name type="scientific">Polarella glacialis</name>
    <name type="common">Dinoflagellate</name>
    <dbReference type="NCBI Taxonomy" id="89957"/>
    <lineage>
        <taxon>Eukaryota</taxon>
        <taxon>Sar</taxon>
        <taxon>Alveolata</taxon>
        <taxon>Dinophyceae</taxon>
        <taxon>Suessiales</taxon>
        <taxon>Suessiaceae</taxon>
        <taxon>Polarella</taxon>
    </lineage>
</organism>
<dbReference type="Proteomes" id="UP000626109">
    <property type="component" value="Unassembled WGS sequence"/>
</dbReference>
<comment type="similarity">
    <text evidence="3 15">Belongs to the PP2C family.</text>
</comment>
<dbReference type="PROSITE" id="PS50011">
    <property type="entry name" value="PROTEIN_KINASE_DOM"/>
    <property type="match status" value="1"/>
</dbReference>
<feature type="region of interest" description="Disordered" evidence="16">
    <location>
        <begin position="797"/>
        <end position="921"/>
    </location>
</feature>
<dbReference type="Gene3D" id="3.30.200.20">
    <property type="entry name" value="Phosphorylase Kinase, domain 1"/>
    <property type="match status" value="1"/>
</dbReference>
<dbReference type="InterPro" id="IPR011009">
    <property type="entry name" value="Kinase-like_dom_sf"/>
</dbReference>
<dbReference type="SUPFAM" id="SSF81606">
    <property type="entry name" value="PP2C-like"/>
    <property type="match status" value="1"/>
</dbReference>
<feature type="compositionally biased region" description="Low complexity" evidence="16">
    <location>
        <begin position="475"/>
        <end position="503"/>
    </location>
</feature>
<dbReference type="InterPro" id="IPR017441">
    <property type="entry name" value="Protein_kinase_ATP_BS"/>
</dbReference>
<evidence type="ECO:0000256" key="1">
    <source>
        <dbReference type="ARBA" id="ARBA00001936"/>
    </source>
</evidence>
<keyword evidence="9" id="KW-0460">Magnesium</keyword>
<dbReference type="Pfam" id="PF00481">
    <property type="entry name" value="PP2C"/>
    <property type="match status" value="3"/>
</dbReference>
<keyword evidence="17" id="KW-0732">Signal</keyword>
<evidence type="ECO:0000256" key="3">
    <source>
        <dbReference type="ARBA" id="ARBA00006702"/>
    </source>
</evidence>
<keyword evidence="10 15" id="KW-0904">Protein phosphatase</keyword>
<feature type="non-terminal residue" evidence="20">
    <location>
        <position position="1226"/>
    </location>
</feature>
<dbReference type="InterPro" id="IPR008271">
    <property type="entry name" value="Ser/Thr_kinase_AS"/>
</dbReference>
<dbReference type="PANTHER" id="PTHR13832:SF803">
    <property type="entry name" value="PROTEIN PHOSPHATASE 1G"/>
    <property type="match status" value="1"/>
</dbReference>
<dbReference type="Pfam" id="PF00069">
    <property type="entry name" value="Pkinase"/>
    <property type="match status" value="1"/>
</dbReference>
<gene>
    <name evidence="20" type="ORF">PGLA2088_LOCUS48833</name>
</gene>
<protein>
    <recommendedName>
        <fullName evidence="4">protein-serine/threonine phosphatase</fullName>
        <ecNumber evidence="4">3.1.3.16</ecNumber>
    </recommendedName>
</protein>
<feature type="compositionally biased region" description="Low complexity" evidence="16">
    <location>
        <begin position="578"/>
        <end position="597"/>
    </location>
</feature>
<evidence type="ECO:0000313" key="21">
    <source>
        <dbReference type="Proteomes" id="UP000626109"/>
    </source>
</evidence>
<feature type="compositionally biased region" description="Low complexity" evidence="16">
    <location>
        <begin position="840"/>
        <end position="853"/>
    </location>
</feature>
<dbReference type="InterPro" id="IPR000222">
    <property type="entry name" value="PP2C_BS"/>
</dbReference>
<feature type="compositionally biased region" description="Low complexity" evidence="16">
    <location>
        <begin position="729"/>
        <end position="744"/>
    </location>
</feature>
<dbReference type="GO" id="GO:0004672">
    <property type="term" value="F:protein kinase activity"/>
    <property type="evidence" value="ECO:0007669"/>
    <property type="project" value="InterPro"/>
</dbReference>
<evidence type="ECO:0000256" key="11">
    <source>
        <dbReference type="ARBA" id="ARBA00023211"/>
    </source>
</evidence>
<evidence type="ECO:0000256" key="7">
    <source>
        <dbReference type="ARBA" id="ARBA00022801"/>
    </source>
</evidence>
<evidence type="ECO:0000256" key="5">
    <source>
        <dbReference type="ARBA" id="ARBA00022723"/>
    </source>
</evidence>
<feature type="region of interest" description="Disordered" evidence="16">
    <location>
        <begin position="471"/>
        <end position="507"/>
    </location>
</feature>
<keyword evidence="7 15" id="KW-0378">Hydrolase</keyword>
<dbReference type="PROSITE" id="PS00108">
    <property type="entry name" value="PROTEIN_KINASE_ST"/>
    <property type="match status" value="1"/>
</dbReference>
<evidence type="ECO:0000256" key="2">
    <source>
        <dbReference type="ARBA" id="ARBA00004170"/>
    </source>
</evidence>
<evidence type="ECO:0000259" key="19">
    <source>
        <dbReference type="PROSITE" id="PS51746"/>
    </source>
</evidence>
<dbReference type="PANTHER" id="PTHR13832">
    <property type="entry name" value="PROTEIN PHOSPHATASE 2C"/>
    <property type="match status" value="1"/>
</dbReference>
<feature type="region of interest" description="Disordered" evidence="16">
    <location>
        <begin position="728"/>
        <end position="755"/>
    </location>
</feature>
<evidence type="ECO:0000256" key="17">
    <source>
        <dbReference type="SAM" id="SignalP"/>
    </source>
</evidence>
<evidence type="ECO:0000256" key="16">
    <source>
        <dbReference type="SAM" id="MobiDB-lite"/>
    </source>
</evidence>
<feature type="binding site" evidence="14">
    <location>
        <position position="188"/>
    </location>
    <ligand>
        <name>ATP</name>
        <dbReference type="ChEBI" id="CHEBI:30616"/>
    </ligand>
</feature>
<comment type="cofactor">
    <cofactor evidence="1">
        <name>Mn(2+)</name>
        <dbReference type="ChEBI" id="CHEBI:29035"/>
    </cofactor>
</comment>
<dbReference type="Gene3D" id="1.10.510.10">
    <property type="entry name" value="Transferase(Phosphotransferase) domain 1"/>
    <property type="match status" value="1"/>
</dbReference>
<comment type="subcellular location">
    <subcellularLocation>
        <location evidence="2">Membrane</location>
        <topology evidence="2">Peripheral membrane protein</topology>
    </subcellularLocation>
</comment>
<dbReference type="EMBL" id="CAJNNW010036795">
    <property type="protein sequence ID" value="CAE8737591.1"/>
    <property type="molecule type" value="Genomic_DNA"/>
</dbReference>
<evidence type="ECO:0000313" key="20">
    <source>
        <dbReference type="EMBL" id="CAE8737591.1"/>
    </source>
</evidence>
<evidence type="ECO:0000256" key="12">
    <source>
        <dbReference type="ARBA" id="ARBA00047761"/>
    </source>
</evidence>
<dbReference type="EC" id="3.1.3.16" evidence="4"/>
<comment type="catalytic activity">
    <reaction evidence="12">
        <text>O-phospho-L-seryl-[protein] + H2O = L-seryl-[protein] + phosphate</text>
        <dbReference type="Rhea" id="RHEA:20629"/>
        <dbReference type="Rhea" id="RHEA-COMP:9863"/>
        <dbReference type="Rhea" id="RHEA-COMP:11604"/>
        <dbReference type="ChEBI" id="CHEBI:15377"/>
        <dbReference type="ChEBI" id="CHEBI:29999"/>
        <dbReference type="ChEBI" id="CHEBI:43474"/>
        <dbReference type="ChEBI" id="CHEBI:83421"/>
        <dbReference type="EC" id="3.1.3.16"/>
    </reaction>
</comment>
<evidence type="ECO:0000256" key="9">
    <source>
        <dbReference type="ARBA" id="ARBA00022842"/>
    </source>
</evidence>
<comment type="catalytic activity">
    <reaction evidence="13">
        <text>O-phospho-L-threonyl-[protein] + H2O = L-threonyl-[protein] + phosphate</text>
        <dbReference type="Rhea" id="RHEA:47004"/>
        <dbReference type="Rhea" id="RHEA-COMP:11060"/>
        <dbReference type="Rhea" id="RHEA-COMP:11605"/>
        <dbReference type="ChEBI" id="CHEBI:15377"/>
        <dbReference type="ChEBI" id="CHEBI:30013"/>
        <dbReference type="ChEBI" id="CHEBI:43474"/>
        <dbReference type="ChEBI" id="CHEBI:61977"/>
        <dbReference type="EC" id="3.1.3.16"/>
    </reaction>
</comment>
<feature type="domain" description="Protein kinase" evidence="18">
    <location>
        <begin position="158"/>
        <end position="560"/>
    </location>
</feature>
<evidence type="ECO:0000256" key="14">
    <source>
        <dbReference type="PROSITE-ProRule" id="PRU10141"/>
    </source>
</evidence>
<feature type="region of interest" description="Disordered" evidence="16">
    <location>
        <begin position="565"/>
        <end position="642"/>
    </location>
</feature>
<dbReference type="SMART" id="SM00220">
    <property type="entry name" value="S_TKc"/>
    <property type="match status" value="1"/>
</dbReference>
<dbReference type="GO" id="GO:0016020">
    <property type="term" value="C:membrane"/>
    <property type="evidence" value="ECO:0007669"/>
    <property type="project" value="UniProtKB-SubCell"/>
</dbReference>
<feature type="compositionally biased region" description="Acidic residues" evidence="16">
    <location>
        <begin position="605"/>
        <end position="641"/>
    </location>
</feature>
<feature type="domain" description="PPM-type phosphatase" evidence="19">
    <location>
        <begin position="745"/>
        <end position="1221"/>
    </location>
</feature>
<dbReference type="PROSITE" id="PS51746">
    <property type="entry name" value="PPM_2"/>
    <property type="match status" value="1"/>
</dbReference>
<feature type="signal peptide" evidence="17">
    <location>
        <begin position="1"/>
        <end position="19"/>
    </location>
</feature>
<keyword evidence="8 14" id="KW-0067">ATP-binding</keyword>
<reference evidence="20" key="1">
    <citation type="submission" date="2021-02" db="EMBL/GenBank/DDBJ databases">
        <authorList>
            <person name="Dougan E. K."/>
            <person name="Rhodes N."/>
            <person name="Thang M."/>
            <person name="Chan C."/>
        </authorList>
    </citation>
    <scope>NUCLEOTIDE SEQUENCE</scope>
</reference>
<dbReference type="GO" id="GO:0004722">
    <property type="term" value="F:protein serine/threonine phosphatase activity"/>
    <property type="evidence" value="ECO:0007669"/>
    <property type="project" value="UniProtKB-EC"/>
</dbReference>
<proteinExistence type="inferred from homology"/>
<evidence type="ECO:0000256" key="8">
    <source>
        <dbReference type="ARBA" id="ARBA00022840"/>
    </source>
</evidence>
<comment type="caution">
    <text evidence="20">The sequence shown here is derived from an EMBL/GenBank/DDBJ whole genome shotgun (WGS) entry which is preliminary data.</text>
</comment>
<keyword evidence="6 14" id="KW-0547">Nucleotide-binding</keyword>
<dbReference type="PROSITE" id="PS00107">
    <property type="entry name" value="PROTEIN_KINASE_ATP"/>
    <property type="match status" value="1"/>
</dbReference>
<dbReference type="SUPFAM" id="SSF56112">
    <property type="entry name" value="Protein kinase-like (PK-like)"/>
    <property type="match status" value="1"/>
</dbReference>
<dbReference type="GO" id="GO:0005524">
    <property type="term" value="F:ATP binding"/>
    <property type="evidence" value="ECO:0007669"/>
    <property type="project" value="UniProtKB-UniRule"/>
</dbReference>
<accession>A0A813LTF6</accession>
<dbReference type="SMART" id="SM00332">
    <property type="entry name" value="PP2Cc"/>
    <property type="match status" value="1"/>
</dbReference>
<dbReference type="InterPro" id="IPR000719">
    <property type="entry name" value="Prot_kinase_dom"/>
</dbReference>
<evidence type="ECO:0000256" key="6">
    <source>
        <dbReference type="ARBA" id="ARBA00022741"/>
    </source>
</evidence>
<evidence type="ECO:0000256" key="13">
    <source>
        <dbReference type="ARBA" id="ARBA00048336"/>
    </source>
</evidence>
<name>A0A813LTF6_POLGL</name>
<dbReference type="AlphaFoldDB" id="A0A813LTF6"/>
<keyword evidence="5" id="KW-0479">Metal-binding</keyword>
<dbReference type="Gene3D" id="3.60.40.10">
    <property type="entry name" value="PPM-type phosphatase domain"/>
    <property type="match status" value="1"/>
</dbReference>
<evidence type="ECO:0000256" key="10">
    <source>
        <dbReference type="ARBA" id="ARBA00022912"/>
    </source>
</evidence>